<feature type="signal peptide" evidence="1">
    <location>
        <begin position="1"/>
        <end position="19"/>
    </location>
</feature>
<comment type="caution">
    <text evidence="2">The sequence shown here is derived from an EMBL/GenBank/DDBJ whole genome shotgun (WGS) entry which is preliminary data.</text>
</comment>
<reference evidence="3" key="1">
    <citation type="journal article" date="2019" name="Int. J. Syst. Evol. Microbiol.">
        <title>The Global Catalogue of Microorganisms (GCM) 10K type strain sequencing project: providing services to taxonomists for standard genome sequencing and annotation.</title>
        <authorList>
            <consortium name="The Broad Institute Genomics Platform"/>
            <consortium name="The Broad Institute Genome Sequencing Center for Infectious Disease"/>
            <person name="Wu L."/>
            <person name="Ma J."/>
        </authorList>
    </citation>
    <scope>NUCLEOTIDE SEQUENCE [LARGE SCALE GENOMIC DNA]</scope>
    <source>
        <strain evidence="3">CGMCC 1.7656</strain>
    </source>
</reference>
<accession>A0ABQ2NKG6</accession>
<dbReference type="RefSeq" id="WP_188617670.1">
    <property type="nucleotide sequence ID" value="NZ_BMLV01000003.1"/>
</dbReference>
<dbReference type="Proteomes" id="UP000620064">
    <property type="component" value="Unassembled WGS sequence"/>
</dbReference>
<organism evidence="2 3">
    <name type="scientific">Cloacibacterium rupense</name>
    <dbReference type="NCBI Taxonomy" id="517423"/>
    <lineage>
        <taxon>Bacteria</taxon>
        <taxon>Pseudomonadati</taxon>
        <taxon>Bacteroidota</taxon>
        <taxon>Flavobacteriia</taxon>
        <taxon>Flavobacteriales</taxon>
        <taxon>Weeksellaceae</taxon>
    </lineage>
</organism>
<feature type="chain" id="PRO_5047163863" evidence="1">
    <location>
        <begin position="20"/>
        <end position="278"/>
    </location>
</feature>
<keyword evidence="1" id="KW-0732">Signal</keyword>
<evidence type="ECO:0000313" key="3">
    <source>
        <dbReference type="Proteomes" id="UP000620064"/>
    </source>
</evidence>
<name>A0ABQ2NKG6_9FLAO</name>
<proteinExistence type="predicted"/>
<gene>
    <name evidence="2" type="ORF">GCM10010992_16880</name>
</gene>
<evidence type="ECO:0000313" key="2">
    <source>
        <dbReference type="EMBL" id="GGP04436.1"/>
    </source>
</evidence>
<evidence type="ECO:0000256" key="1">
    <source>
        <dbReference type="SAM" id="SignalP"/>
    </source>
</evidence>
<protein>
    <submittedName>
        <fullName evidence="2">Membrane protein</fullName>
    </submittedName>
</protein>
<dbReference type="EMBL" id="BMLV01000003">
    <property type="protein sequence ID" value="GGP04436.1"/>
    <property type="molecule type" value="Genomic_DNA"/>
</dbReference>
<sequence>MKKFFKIILLLFVGNFVFGQDNDVVKPSKKEFGEKGTMFFFWGWNRAGFTKSDIHFKGNGYDFTLHDVIAHDRPSELSWDYIDPGAWSKPQFVLRLGYFVKENLAVVLATDHMKYVMDQDQTAKITGNISDPVYSSMIQNGEINLTDEKFLTFEHTDGLNYVNIGLEKYKSLSNKENIDILWSYGGGIGMMLPKSNVKLFGFDRSDRFHVAGFGTDLRTNINFIFWKRWMARVEGKAGYINMPDVKTTLHNKPDKASHDFFFGQVNFGIGYVFRLKNI</sequence>
<keyword evidence="3" id="KW-1185">Reference proteome</keyword>